<proteinExistence type="predicted"/>
<dbReference type="Pfam" id="PF23572">
    <property type="entry name" value="GH3_C"/>
    <property type="match status" value="1"/>
</dbReference>
<reference evidence="4" key="2">
    <citation type="journal article" date="2013" name="Nature">
        <title>Insights into bilaterian evolution from three spiralian genomes.</title>
        <authorList>
            <person name="Simakov O."/>
            <person name="Marletaz F."/>
            <person name="Cho S.J."/>
            <person name="Edsinger-Gonzales E."/>
            <person name="Havlak P."/>
            <person name="Hellsten U."/>
            <person name="Kuo D.H."/>
            <person name="Larsson T."/>
            <person name="Lv J."/>
            <person name="Arendt D."/>
            <person name="Savage R."/>
            <person name="Osoegawa K."/>
            <person name="de Jong P."/>
            <person name="Grimwood J."/>
            <person name="Chapman J.A."/>
            <person name="Shapiro H."/>
            <person name="Aerts A."/>
            <person name="Otillar R.P."/>
            <person name="Terry A.Y."/>
            <person name="Boore J.L."/>
            <person name="Grigoriev I.V."/>
            <person name="Lindberg D.R."/>
            <person name="Seaver E.C."/>
            <person name="Weisblat D.A."/>
            <person name="Putnam N.H."/>
            <person name="Rokhsar D.S."/>
        </authorList>
    </citation>
    <scope>NUCLEOTIDE SEQUENCE</scope>
    <source>
        <strain evidence="4">I ESC-2004</strain>
    </source>
</reference>
<reference evidence="3" key="3">
    <citation type="submission" date="2015-06" db="UniProtKB">
        <authorList>
            <consortium name="EnsemblMetazoa"/>
        </authorList>
    </citation>
    <scope>IDENTIFICATION</scope>
</reference>
<evidence type="ECO:0008006" key="5">
    <source>
        <dbReference type="Google" id="ProtNLM"/>
    </source>
</evidence>
<feature type="domain" description="GH3 middle" evidence="1">
    <location>
        <begin position="247"/>
        <end position="313"/>
    </location>
</feature>
<sequence length="504" mass="57056">MSSGTTAKPKSIPVYEGFVIEFLKTLGFFLNHIINKVNTLQRIASIRFTVKDTLLANGVKMGTFSSHVSPLPPYALIPQGAGKIPNESSQSYVTALFALSEKDLQYIDGMFSSSVFTLYKTIELNGERLVADLASGSLSKGLDVGDEVRKVVDRHLKPNPIRAAEVWGELNQGNDRLALRLWPELKLVNMTTTGEFEAHARLLRKSFLKDVCLQTLMYGSTEGQIGIVPFPQKGATFEQKSYAFNPFIFLEFIAEENIAEDNPPTLFVDQLELGKSYEIVLSNTNGFYRYRLSDVIRVTGYLHSNPLFEFMYRSGHLLSVRAEKTSSAAFTEALKYSEQDWKNKHLVNYTATESTHIILIDSRVINEPIRILQMINLLADFQSRADGMNYFLFIEVTYLDQNNACVLQQKEKELIDKHLQKSSPIYGYCRSSGSIKPMSVIQVKAGTFARLKSIMTKDANNQQYKTPRALRNPELLTFLLENEIDVPNNCNDQIFFQKKYSSFK</sequence>
<dbReference type="PANTHER" id="PTHR31901">
    <property type="entry name" value="GH3 DOMAIN-CONTAINING PROTEIN"/>
    <property type="match status" value="1"/>
</dbReference>
<name>X1ZQE5_CAPTE</name>
<dbReference type="GO" id="GO:0005737">
    <property type="term" value="C:cytoplasm"/>
    <property type="evidence" value="ECO:0007669"/>
    <property type="project" value="TreeGrafter"/>
</dbReference>
<feature type="domain" description="GH3 C-terminal" evidence="2">
    <location>
        <begin position="380"/>
        <end position="473"/>
    </location>
</feature>
<dbReference type="Proteomes" id="UP000014760">
    <property type="component" value="Unassembled WGS sequence"/>
</dbReference>
<evidence type="ECO:0000259" key="1">
    <source>
        <dbReference type="Pfam" id="PF23571"/>
    </source>
</evidence>
<dbReference type="Pfam" id="PF23571">
    <property type="entry name" value="GH3_M"/>
    <property type="match status" value="1"/>
</dbReference>
<dbReference type="OMA" id="FHNRAPQ"/>
<dbReference type="Pfam" id="PF03321">
    <property type="entry name" value="GH3"/>
    <property type="match status" value="1"/>
</dbReference>
<protein>
    <recommendedName>
        <fullName evidence="5">GH3 domain-containing protein</fullName>
    </recommendedName>
</protein>
<dbReference type="GO" id="GO:0016881">
    <property type="term" value="F:acid-amino acid ligase activity"/>
    <property type="evidence" value="ECO:0007669"/>
    <property type="project" value="TreeGrafter"/>
</dbReference>
<dbReference type="PANTHER" id="PTHR31901:SF9">
    <property type="entry name" value="GH3 DOMAIN-CONTAINING PROTEIN"/>
    <property type="match status" value="1"/>
</dbReference>
<dbReference type="EMBL" id="AMQN01019850">
    <property type="status" value="NOT_ANNOTATED_CDS"/>
    <property type="molecule type" value="Genomic_DNA"/>
</dbReference>
<reference evidence="4" key="1">
    <citation type="submission" date="2012-12" db="EMBL/GenBank/DDBJ databases">
        <authorList>
            <person name="Hellsten U."/>
            <person name="Grimwood J."/>
            <person name="Chapman J.A."/>
            <person name="Shapiro H."/>
            <person name="Aerts A."/>
            <person name="Otillar R.P."/>
            <person name="Terry A.Y."/>
            <person name="Boore J.L."/>
            <person name="Simakov O."/>
            <person name="Marletaz F."/>
            <person name="Cho S.-J."/>
            <person name="Edsinger-Gonzales E."/>
            <person name="Havlak P."/>
            <person name="Kuo D.-H."/>
            <person name="Larsson T."/>
            <person name="Lv J."/>
            <person name="Arendt D."/>
            <person name="Savage R."/>
            <person name="Osoegawa K."/>
            <person name="de Jong P."/>
            <person name="Lindberg D.R."/>
            <person name="Seaver E.C."/>
            <person name="Weisblat D.A."/>
            <person name="Putnam N.H."/>
            <person name="Grigoriev I.V."/>
            <person name="Rokhsar D.S."/>
        </authorList>
    </citation>
    <scope>NUCLEOTIDE SEQUENCE</scope>
    <source>
        <strain evidence="4">I ESC-2004</strain>
    </source>
</reference>
<keyword evidence="4" id="KW-1185">Reference proteome</keyword>
<evidence type="ECO:0000259" key="2">
    <source>
        <dbReference type="Pfam" id="PF23572"/>
    </source>
</evidence>
<organism evidence="3 4">
    <name type="scientific">Capitella teleta</name>
    <name type="common">Polychaete worm</name>
    <dbReference type="NCBI Taxonomy" id="283909"/>
    <lineage>
        <taxon>Eukaryota</taxon>
        <taxon>Metazoa</taxon>
        <taxon>Spiralia</taxon>
        <taxon>Lophotrochozoa</taxon>
        <taxon>Annelida</taxon>
        <taxon>Polychaeta</taxon>
        <taxon>Sedentaria</taxon>
        <taxon>Scolecida</taxon>
        <taxon>Capitellidae</taxon>
        <taxon>Capitella</taxon>
    </lineage>
</organism>
<dbReference type="AlphaFoldDB" id="X1ZQE5"/>
<accession>X1ZQE5</accession>
<dbReference type="HOGENOM" id="CLU_016249_3_0_1"/>
<dbReference type="InterPro" id="IPR055377">
    <property type="entry name" value="GH3_M"/>
</dbReference>
<evidence type="ECO:0000313" key="3">
    <source>
        <dbReference type="EnsemblMetazoa" id="CapteP191647"/>
    </source>
</evidence>
<dbReference type="InterPro" id="IPR004993">
    <property type="entry name" value="GH3"/>
</dbReference>
<dbReference type="EnsemblMetazoa" id="CapteT191647">
    <property type="protein sequence ID" value="CapteP191647"/>
    <property type="gene ID" value="CapteG191647"/>
</dbReference>
<dbReference type="InterPro" id="IPR055378">
    <property type="entry name" value="GH3_C"/>
</dbReference>
<evidence type="ECO:0000313" key="4">
    <source>
        <dbReference type="Proteomes" id="UP000014760"/>
    </source>
</evidence>